<evidence type="ECO:0000313" key="2">
    <source>
        <dbReference type="EMBL" id="MXO90205.1"/>
    </source>
</evidence>
<gene>
    <name evidence="2" type="ORF">GRI41_05190</name>
</gene>
<sequence length="112" mass="11824">MRITSLLAPVAIAFAAVPAMASAAEPAPSTVIETSDLDLTTKAGQQQLEERIEYKVRTMCRSGIGGVAGHKLDKQCRQTALANAERMADVAIAMANRDRVRIAASGSKNPEA</sequence>
<evidence type="ECO:0000313" key="3">
    <source>
        <dbReference type="Proteomes" id="UP000442714"/>
    </source>
</evidence>
<accession>A0A844ZQS9</accession>
<comment type="caution">
    <text evidence="2">The sequence shown here is derived from an EMBL/GenBank/DDBJ whole genome shotgun (WGS) entry which is preliminary data.</text>
</comment>
<keyword evidence="1" id="KW-0732">Signal</keyword>
<dbReference type="Proteomes" id="UP000442714">
    <property type="component" value="Unassembled WGS sequence"/>
</dbReference>
<dbReference type="OrthoDB" id="7450905at2"/>
<keyword evidence="3" id="KW-1185">Reference proteome</keyword>
<organism evidence="2 3">
    <name type="scientific">Pontixanthobacter aquaemixtae</name>
    <dbReference type="NCBI Taxonomy" id="1958940"/>
    <lineage>
        <taxon>Bacteria</taxon>
        <taxon>Pseudomonadati</taxon>
        <taxon>Pseudomonadota</taxon>
        <taxon>Alphaproteobacteria</taxon>
        <taxon>Sphingomonadales</taxon>
        <taxon>Erythrobacteraceae</taxon>
        <taxon>Pontixanthobacter</taxon>
    </lineage>
</organism>
<name>A0A844ZQS9_9SPHN</name>
<dbReference type="EMBL" id="WTYX01000001">
    <property type="protein sequence ID" value="MXO90205.1"/>
    <property type="molecule type" value="Genomic_DNA"/>
</dbReference>
<dbReference type="RefSeq" id="WP_160603682.1">
    <property type="nucleotide sequence ID" value="NZ_WTYX01000001.1"/>
</dbReference>
<protein>
    <submittedName>
        <fullName evidence="2">UrcA family protein</fullName>
    </submittedName>
</protein>
<feature type="signal peptide" evidence="1">
    <location>
        <begin position="1"/>
        <end position="23"/>
    </location>
</feature>
<proteinExistence type="predicted"/>
<dbReference type="NCBIfam" id="TIGR04433">
    <property type="entry name" value="UrcA_uranyl"/>
    <property type="match status" value="1"/>
</dbReference>
<reference evidence="2 3" key="1">
    <citation type="submission" date="2019-12" db="EMBL/GenBank/DDBJ databases">
        <title>Genomic-based taxomic classification of the family Erythrobacteraceae.</title>
        <authorList>
            <person name="Xu L."/>
        </authorList>
    </citation>
    <scope>NUCLEOTIDE SEQUENCE [LARGE SCALE GENOMIC DNA]</scope>
    <source>
        <strain evidence="2 3">KCTC 52763</strain>
    </source>
</reference>
<dbReference type="InterPro" id="IPR030972">
    <property type="entry name" value="UrcA_uranyl"/>
</dbReference>
<dbReference type="AlphaFoldDB" id="A0A844ZQS9"/>
<evidence type="ECO:0000256" key="1">
    <source>
        <dbReference type="SAM" id="SignalP"/>
    </source>
</evidence>
<feature type="chain" id="PRO_5033000357" evidence="1">
    <location>
        <begin position="24"/>
        <end position="112"/>
    </location>
</feature>